<sequence length="200" mass="22118">MYQTSSFSTFILCFIFFFFFLSNNPAERTSAFEAGYSTIDIINRTCKRCKEKSKSFNYDFCQSSLQVIPASHVTNLQGLAVIGMELALENATTTISNIRSLLNTGSFKPFALACLQNCLDLYSEAIVTLVDGVAVFLTGHYGIANVKVRAVMEAATTCEEGFNQKEGEVSPLTTENFSLFHLCDIALCIIHWLTLVVPLS</sequence>
<dbReference type="PANTHER" id="PTHR35357:SF17">
    <property type="entry name" value="PECTINESTERASE INHIBITOR 12"/>
    <property type="match status" value="1"/>
</dbReference>
<dbReference type="PANTHER" id="PTHR35357">
    <property type="entry name" value="OS02G0537100 PROTEIN"/>
    <property type="match status" value="1"/>
</dbReference>
<evidence type="ECO:0000313" key="6">
    <source>
        <dbReference type="EMBL" id="KAJ9152588.1"/>
    </source>
</evidence>
<keyword evidence="1 4" id="KW-0732">Signal</keyword>
<dbReference type="EMBL" id="JARPOI010000015">
    <property type="protein sequence ID" value="KAJ9152588.1"/>
    <property type="molecule type" value="Genomic_DNA"/>
</dbReference>
<dbReference type="Gene3D" id="1.20.140.40">
    <property type="entry name" value="Invertase/pectin methylesterase inhibitor family protein"/>
    <property type="match status" value="1"/>
</dbReference>
<evidence type="ECO:0000313" key="7">
    <source>
        <dbReference type="Proteomes" id="UP001174677"/>
    </source>
</evidence>
<dbReference type="NCBIfam" id="TIGR01614">
    <property type="entry name" value="PME_inhib"/>
    <property type="match status" value="1"/>
</dbReference>
<comment type="similarity">
    <text evidence="3">Belongs to the PMEI family.</text>
</comment>
<dbReference type="Pfam" id="PF04043">
    <property type="entry name" value="PMEI"/>
    <property type="match status" value="1"/>
</dbReference>
<feature type="chain" id="PRO_5046143462" description="Pectinesterase inhibitor domain-containing protein" evidence="4">
    <location>
        <begin position="27"/>
        <end position="200"/>
    </location>
</feature>
<dbReference type="InterPro" id="IPR035513">
    <property type="entry name" value="Invertase/methylesterase_inhib"/>
</dbReference>
<name>A0ABQ9KVN0_HEVBR</name>
<evidence type="ECO:0000256" key="2">
    <source>
        <dbReference type="ARBA" id="ARBA00023157"/>
    </source>
</evidence>
<evidence type="ECO:0000256" key="4">
    <source>
        <dbReference type="SAM" id="SignalP"/>
    </source>
</evidence>
<dbReference type="Proteomes" id="UP001174677">
    <property type="component" value="Chromosome 15"/>
</dbReference>
<evidence type="ECO:0000256" key="1">
    <source>
        <dbReference type="ARBA" id="ARBA00022729"/>
    </source>
</evidence>
<keyword evidence="2" id="KW-1015">Disulfide bond</keyword>
<dbReference type="CDD" id="cd15795">
    <property type="entry name" value="PMEI-Pla_a_1_like"/>
    <property type="match status" value="1"/>
</dbReference>
<keyword evidence="7" id="KW-1185">Reference proteome</keyword>
<reference evidence="6 7" key="1">
    <citation type="journal article" date="2023" name="Plant Biotechnol. J.">
        <title>Chromosome-level wild Hevea brasiliensis genome provides new tools for genomic-assisted breeding and valuable loci to elevate rubber yield.</title>
        <authorList>
            <person name="Cheng H."/>
            <person name="Song X."/>
            <person name="Hu Y."/>
            <person name="Wu T."/>
            <person name="Yang Q."/>
            <person name="An Z."/>
            <person name="Feng S."/>
            <person name="Deng Z."/>
            <person name="Wu W."/>
            <person name="Zeng X."/>
            <person name="Tu M."/>
            <person name="Wang X."/>
            <person name="Huang H."/>
        </authorList>
    </citation>
    <scope>NUCLEOTIDE SEQUENCE [LARGE SCALE GENOMIC DNA]</scope>
    <source>
        <strain evidence="6">MT/VB/25A 57/8</strain>
    </source>
</reference>
<comment type="caution">
    <text evidence="6">The sequence shown here is derived from an EMBL/GenBank/DDBJ whole genome shotgun (WGS) entry which is preliminary data.</text>
</comment>
<feature type="domain" description="Pectinesterase inhibitor" evidence="5">
    <location>
        <begin position="37"/>
        <end position="189"/>
    </location>
</feature>
<accession>A0ABQ9KVN0</accession>
<organism evidence="6 7">
    <name type="scientific">Hevea brasiliensis</name>
    <name type="common">Para rubber tree</name>
    <name type="synonym">Siphonia brasiliensis</name>
    <dbReference type="NCBI Taxonomy" id="3981"/>
    <lineage>
        <taxon>Eukaryota</taxon>
        <taxon>Viridiplantae</taxon>
        <taxon>Streptophyta</taxon>
        <taxon>Embryophyta</taxon>
        <taxon>Tracheophyta</taxon>
        <taxon>Spermatophyta</taxon>
        <taxon>Magnoliopsida</taxon>
        <taxon>eudicotyledons</taxon>
        <taxon>Gunneridae</taxon>
        <taxon>Pentapetalae</taxon>
        <taxon>rosids</taxon>
        <taxon>fabids</taxon>
        <taxon>Malpighiales</taxon>
        <taxon>Euphorbiaceae</taxon>
        <taxon>Crotonoideae</taxon>
        <taxon>Micrandreae</taxon>
        <taxon>Hevea</taxon>
    </lineage>
</organism>
<dbReference type="SUPFAM" id="SSF101148">
    <property type="entry name" value="Plant invertase/pectin methylesterase inhibitor"/>
    <property type="match status" value="1"/>
</dbReference>
<proteinExistence type="inferred from homology"/>
<gene>
    <name evidence="6" type="ORF">P3X46_026142</name>
</gene>
<protein>
    <recommendedName>
        <fullName evidence="5">Pectinesterase inhibitor domain-containing protein</fullName>
    </recommendedName>
</protein>
<dbReference type="InterPro" id="IPR006501">
    <property type="entry name" value="Pectinesterase_inhib_dom"/>
</dbReference>
<evidence type="ECO:0000256" key="3">
    <source>
        <dbReference type="ARBA" id="ARBA00038471"/>
    </source>
</evidence>
<feature type="signal peptide" evidence="4">
    <location>
        <begin position="1"/>
        <end position="26"/>
    </location>
</feature>
<dbReference type="SMART" id="SM00856">
    <property type="entry name" value="PMEI"/>
    <property type="match status" value="1"/>
</dbReference>
<evidence type="ECO:0000259" key="5">
    <source>
        <dbReference type="SMART" id="SM00856"/>
    </source>
</evidence>
<dbReference type="InterPro" id="IPR034088">
    <property type="entry name" value="Pla_a_1-like"/>
</dbReference>